<feature type="compositionally biased region" description="Pro residues" evidence="1">
    <location>
        <begin position="54"/>
        <end position="69"/>
    </location>
</feature>
<feature type="region of interest" description="Disordered" evidence="1">
    <location>
        <begin position="45"/>
        <end position="69"/>
    </location>
</feature>
<keyword evidence="3" id="KW-1185">Reference proteome</keyword>
<evidence type="ECO:0000313" key="2">
    <source>
        <dbReference type="EMBL" id="SCG74487.1"/>
    </source>
</evidence>
<proteinExistence type="predicted"/>
<evidence type="ECO:0000256" key="1">
    <source>
        <dbReference type="SAM" id="MobiDB-lite"/>
    </source>
</evidence>
<dbReference type="EMBL" id="LT607752">
    <property type="protein sequence ID" value="SCG74487.1"/>
    <property type="molecule type" value="Genomic_DNA"/>
</dbReference>
<protein>
    <submittedName>
        <fullName evidence="2">Uncharacterized protein</fullName>
    </submittedName>
</protein>
<organism evidence="2 3">
    <name type="scientific">Micromonospora rifamycinica</name>
    <dbReference type="NCBI Taxonomy" id="291594"/>
    <lineage>
        <taxon>Bacteria</taxon>
        <taxon>Bacillati</taxon>
        <taxon>Actinomycetota</taxon>
        <taxon>Actinomycetes</taxon>
        <taxon>Micromonosporales</taxon>
        <taxon>Micromonosporaceae</taxon>
        <taxon>Micromonospora</taxon>
    </lineage>
</organism>
<dbReference type="Proteomes" id="UP000198226">
    <property type="component" value="Chromosome I"/>
</dbReference>
<reference evidence="3" key="1">
    <citation type="submission" date="2016-06" db="EMBL/GenBank/DDBJ databases">
        <authorList>
            <person name="Varghese N."/>
            <person name="Submissions Spin"/>
        </authorList>
    </citation>
    <scope>NUCLEOTIDE SEQUENCE [LARGE SCALE GENOMIC DNA]</scope>
    <source>
        <strain evidence="3">DSM 44983</strain>
    </source>
</reference>
<sequence length="69" mass="7483">MPAELREHLLSELRGAVAARLLAGTDPRRMAAGLARRLHRLATMAGDDVRLTPTPIPPTPIPPTPGERR</sequence>
<accession>A0A1C5JVG9</accession>
<evidence type="ECO:0000313" key="3">
    <source>
        <dbReference type="Proteomes" id="UP000198226"/>
    </source>
</evidence>
<name>A0A1C5JVG9_9ACTN</name>
<dbReference type="AlphaFoldDB" id="A0A1C5JVG9"/>
<gene>
    <name evidence="2" type="ORF">GA0070623_3892</name>
</gene>